<dbReference type="SUPFAM" id="SSF56024">
    <property type="entry name" value="Phospholipase D/nuclease"/>
    <property type="match status" value="2"/>
</dbReference>
<dbReference type="eggNOG" id="COG1502">
    <property type="taxonomic scope" value="Bacteria"/>
</dbReference>
<evidence type="ECO:0000259" key="1">
    <source>
        <dbReference type="Pfam" id="PF13091"/>
    </source>
</evidence>
<dbReference type="Gene3D" id="3.30.870.10">
    <property type="entry name" value="Endonuclease Chain A"/>
    <property type="match status" value="2"/>
</dbReference>
<organism evidence="2 3">
    <name type="scientific">Myxococcus fulvus (strain ATCC BAA-855 / HW-1)</name>
    <dbReference type="NCBI Taxonomy" id="483219"/>
    <lineage>
        <taxon>Bacteria</taxon>
        <taxon>Pseudomonadati</taxon>
        <taxon>Myxococcota</taxon>
        <taxon>Myxococcia</taxon>
        <taxon>Myxococcales</taxon>
        <taxon>Cystobacterineae</taxon>
        <taxon>Myxococcaceae</taxon>
        <taxon>Myxococcus</taxon>
    </lineage>
</organism>
<dbReference type="STRING" id="483219.LILAB_36675"/>
<dbReference type="CDD" id="cd09133">
    <property type="entry name" value="PLDc_unchar5"/>
    <property type="match status" value="2"/>
</dbReference>
<dbReference type="Pfam" id="PF13091">
    <property type="entry name" value="PLDc_2"/>
    <property type="match status" value="2"/>
</dbReference>
<feature type="domain" description="Phospholipase D-like" evidence="1">
    <location>
        <begin position="617"/>
        <end position="744"/>
    </location>
</feature>
<feature type="domain" description="Phospholipase D-like" evidence="1">
    <location>
        <begin position="358"/>
        <end position="481"/>
    </location>
</feature>
<evidence type="ECO:0000313" key="3">
    <source>
        <dbReference type="Proteomes" id="UP000000488"/>
    </source>
</evidence>
<evidence type="ECO:0000313" key="2">
    <source>
        <dbReference type="EMBL" id="AEI69210.1"/>
    </source>
</evidence>
<dbReference type="Proteomes" id="UP000000488">
    <property type="component" value="Chromosome"/>
</dbReference>
<protein>
    <submittedName>
        <fullName evidence="2">Gpcr, rhodopsin-like family protein</fullName>
    </submittedName>
</protein>
<proteinExistence type="predicted"/>
<dbReference type="PANTHER" id="PTHR21248:SF22">
    <property type="entry name" value="PHOSPHOLIPASE D"/>
    <property type="match status" value="1"/>
</dbReference>
<dbReference type="EMBL" id="CP002830">
    <property type="protein sequence ID" value="AEI69210.1"/>
    <property type="molecule type" value="Genomic_DNA"/>
</dbReference>
<reference evidence="2 3" key="1">
    <citation type="journal article" date="2011" name="J. Bacteriol.">
        <title>Genome sequence of the halotolerant marine bacterium Myxococcus fulvus HW-1.</title>
        <authorList>
            <person name="Li Z.F."/>
            <person name="Li X."/>
            <person name="Liu H."/>
            <person name="Liu X."/>
            <person name="Han K."/>
            <person name="Wu Z.H."/>
            <person name="Hu W."/>
            <person name="Li F.F."/>
            <person name="Li Y.Z."/>
        </authorList>
    </citation>
    <scope>NUCLEOTIDE SEQUENCE [LARGE SCALE GENOMIC DNA]</scope>
    <source>
        <strain evidence="3">ATCC BAA-855 / HW-1</strain>
    </source>
</reference>
<name>F8CQW7_MYXFH</name>
<dbReference type="GO" id="GO:0006793">
    <property type="term" value="P:phosphorus metabolic process"/>
    <property type="evidence" value="ECO:0007669"/>
    <property type="project" value="UniProtKB-ARBA"/>
</dbReference>
<dbReference type="KEGG" id="mfu:LILAB_36675"/>
<dbReference type="PANTHER" id="PTHR21248">
    <property type="entry name" value="CARDIOLIPIN SYNTHASE"/>
    <property type="match status" value="1"/>
</dbReference>
<dbReference type="AlphaFoldDB" id="F8CQW7"/>
<dbReference type="InterPro" id="IPR025202">
    <property type="entry name" value="PLD-like_dom"/>
</dbReference>
<accession>F8CQW7</accession>
<dbReference type="HOGENOM" id="CLU_367543_0_0_7"/>
<sequence>MKTVSVAILCRSFKVQVHLGPADGLSLMEQFALRAIAAGADTEEKLRHSLALPPRVSLDLCVDLLRAGFITLERSLGMMVLSESVRQEIGDPAHPTEGWARRLASSRPPDPREYVLFQDLVSGAVFYPTRESTQPPPLLYAPENDRLPLIEEIPKAQLMVAVASALRSRYSSGEEDLSSAEQMIASSLLRQRVLDATVHSAGDVGGLAGANAQRKKVVIELRALPGAQEDGPPDLRVVGPATLPASVRRGIALGLRQLWDRGIARDKNQFFVRLPLDEKSGAQEAVPRSIHPARSVSELESALKKLADPTTLPQEELLQVHTQLSSLEQNAAEEVSEGRSYRADTHLVVGAAAHHELLLRALREARQQTVLVGPWLGQLEHSEPLRMAILDAVTRGVQVHLLWGIDHKAQAQQCIPPRLRELMDLTRPDGQRPGALYVPDRSCAVHAKFIVCDMSWALVTSFNFLNSGPERSALEIGLKLELPDKQAAAPEGAMEDWSAVDERPETPRALISILSWARTLLPDFRLQRALNDDPTLFGRRAAVAPVALGGKVRPPSPQPSLAQSTLGGTLSPEKAMALTRGLWHGGWKQSLASLKKELLQVRGAAIPTFDAEHRQLLLEAFASARERIVISSKTLGSGVLGAVPVEEIHKALERGVKVTLVFNDEWDAGDDYGARRDKLEASGARLLNRNVHAKILVCDDWAIVSSFNFLSFEGYYDNEHRARHELGVRVLDRALTDELIAQLEGDPQRAGASPQTAA</sequence>
<gene>
    <name evidence="2" type="ordered locus">LILAB_36675</name>
</gene>